<evidence type="ECO:0000256" key="1">
    <source>
        <dbReference type="SAM" id="Phobius"/>
    </source>
</evidence>
<feature type="transmembrane region" description="Helical" evidence="1">
    <location>
        <begin position="12"/>
        <end position="32"/>
    </location>
</feature>
<sequence>MEETLQKIEPFLCFPLSLSLSLSLSLWLWLMVTRYWGRILQLHHFLVDDDDDGSEEACDYLDHRERERERVHVPFDGHCCLPIADERDSERERKRTLTPFIFHTRFLSSSCDGSLGILRVSL</sequence>
<name>A0A922EGA3_CARIL</name>
<proteinExistence type="predicted"/>
<organism evidence="2 3">
    <name type="scientific">Carya illinoinensis</name>
    <name type="common">Pecan</name>
    <dbReference type="NCBI Taxonomy" id="32201"/>
    <lineage>
        <taxon>Eukaryota</taxon>
        <taxon>Viridiplantae</taxon>
        <taxon>Streptophyta</taxon>
        <taxon>Embryophyta</taxon>
        <taxon>Tracheophyta</taxon>
        <taxon>Spermatophyta</taxon>
        <taxon>Magnoliopsida</taxon>
        <taxon>eudicotyledons</taxon>
        <taxon>Gunneridae</taxon>
        <taxon>Pentapetalae</taxon>
        <taxon>rosids</taxon>
        <taxon>fabids</taxon>
        <taxon>Fagales</taxon>
        <taxon>Juglandaceae</taxon>
        <taxon>Carya</taxon>
    </lineage>
</organism>
<evidence type="ECO:0000313" key="3">
    <source>
        <dbReference type="Proteomes" id="UP000811246"/>
    </source>
</evidence>
<keyword evidence="1" id="KW-0472">Membrane</keyword>
<keyword evidence="1" id="KW-1133">Transmembrane helix</keyword>
<reference evidence="2" key="1">
    <citation type="submission" date="2021-01" db="EMBL/GenBank/DDBJ databases">
        <authorList>
            <person name="Lovell J.T."/>
            <person name="Bentley N."/>
            <person name="Bhattarai G."/>
            <person name="Jenkins J.W."/>
            <person name="Sreedasyam A."/>
            <person name="Alarcon Y."/>
            <person name="Bock C."/>
            <person name="Boston L."/>
            <person name="Carlson J."/>
            <person name="Cervantes K."/>
            <person name="Clermont K."/>
            <person name="Krom N."/>
            <person name="Kubenka K."/>
            <person name="Mamidi S."/>
            <person name="Mattison C."/>
            <person name="Monteros M."/>
            <person name="Pisani C."/>
            <person name="Plott C."/>
            <person name="Rajasekar S."/>
            <person name="Rhein H.S."/>
            <person name="Rohla C."/>
            <person name="Song M."/>
            <person name="Hilaire R.S."/>
            <person name="Shu S."/>
            <person name="Wells L."/>
            <person name="Wang X."/>
            <person name="Webber J."/>
            <person name="Heerema R.J."/>
            <person name="Klein P."/>
            <person name="Conner P."/>
            <person name="Grauke L."/>
            <person name="Grimwood J."/>
            <person name="Schmutz J."/>
            <person name="Randall J.J."/>
        </authorList>
    </citation>
    <scope>NUCLEOTIDE SEQUENCE</scope>
    <source>
        <tissue evidence="2">Leaf</tissue>
    </source>
</reference>
<comment type="caution">
    <text evidence="2">The sequence shown here is derived from an EMBL/GenBank/DDBJ whole genome shotgun (WGS) entry which is preliminary data.</text>
</comment>
<evidence type="ECO:0000313" key="2">
    <source>
        <dbReference type="EMBL" id="KAG6702719.1"/>
    </source>
</evidence>
<accession>A0A922EGA3</accession>
<protein>
    <submittedName>
        <fullName evidence="2">Uncharacterized protein</fullName>
    </submittedName>
</protein>
<dbReference type="Proteomes" id="UP000811246">
    <property type="component" value="Chromosome 7"/>
</dbReference>
<dbReference type="AlphaFoldDB" id="A0A922EGA3"/>
<dbReference type="EMBL" id="CM031831">
    <property type="protein sequence ID" value="KAG6702719.1"/>
    <property type="molecule type" value="Genomic_DNA"/>
</dbReference>
<gene>
    <name evidence="2" type="ORF">I3842_07G049800</name>
</gene>
<keyword evidence="1" id="KW-0812">Transmembrane</keyword>